<feature type="region of interest" description="Disordered" evidence="2">
    <location>
        <begin position="1"/>
        <end position="46"/>
    </location>
</feature>
<evidence type="ECO:0000313" key="5">
    <source>
        <dbReference type="Proteomes" id="UP000509383"/>
    </source>
</evidence>
<dbReference type="AlphaFoldDB" id="A0A6J4E6J4"/>
<dbReference type="Proteomes" id="UP001054892">
    <property type="component" value="Unassembled WGS sequence"/>
</dbReference>
<dbReference type="KEGG" id="ptw:TUM18999_31200"/>
<accession>A0A6J4E6J4</accession>
<organism evidence="3 5">
    <name type="scientific">Pseudomonas tohonis</name>
    <dbReference type="NCBI Taxonomy" id="2725477"/>
    <lineage>
        <taxon>Bacteria</taxon>
        <taxon>Pseudomonadati</taxon>
        <taxon>Pseudomonadota</taxon>
        <taxon>Gammaproteobacteria</taxon>
        <taxon>Pseudomonadales</taxon>
        <taxon>Pseudomonadaceae</taxon>
        <taxon>Pseudomonas</taxon>
    </lineage>
</organism>
<evidence type="ECO:0000313" key="6">
    <source>
        <dbReference type="Proteomes" id="UP001054892"/>
    </source>
</evidence>
<proteinExistence type="predicted"/>
<feature type="coiled-coil region" evidence="1">
    <location>
        <begin position="70"/>
        <end position="97"/>
    </location>
</feature>
<dbReference type="RefSeq" id="WP_173175370.1">
    <property type="nucleotide sequence ID" value="NZ_AP023189.1"/>
</dbReference>
<evidence type="ECO:0000313" key="4">
    <source>
        <dbReference type="EMBL" id="GJN53830.1"/>
    </source>
</evidence>
<name>A0A6J4E6J4_9PSED</name>
<sequence length="167" mass="19496">MDTPDSPGARKRGRPATGNAMSNAERQRAYRERQAQKRNADSVTINERAQQALESTVELRSQRDQALEAQARAEHKAREWEGKAKSLLKQLRELEQRRDAQPAWYQDPGIESVYVLESRLREEKHWKRVASMGAFTRKEVADEWLNSMLAHSSMIEYRVNRIRFKTE</sequence>
<keyword evidence="1" id="KW-0175">Coiled coil</keyword>
<evidence type="ECO:0000256" key="2">
    <source>
        <dbReference type="SAM" id="MobiDB-lite"/>
    </source>
</evidence>
<reference evidence="3 5" key="1">
    <citation type="submission" date="2020-05" db="EMBL/GenBank/DDBJ databases">
        <title>Characterization of novel class B3 metallo-beta-lactamase from novel Pseudomonas species.</title>
        <authorList>
            <person name="Yamada K."/>
            <person name="Aoki K."/>
            <person name="Ishii Y."/>
        </authorList>
    </citation>
    <scope>NUCLEOTIDE SEQUENCE [LARGE SCALE GENOMIC DNA]</scope>
    <source>
        <strain evidence="3 5">TUM18999</strain>
        <strain evidence="4 6">TUM20286</strain>
    </source>
</reference>
<keyword evidence="6" id="KW-1185">Reference proteome</keyword>
<evidence type="ECO:0000256" key="1">
    <source>
        <dbReference type="SAM" id="Coils"/>
    </source>
</evidence>
<dbReference type="EMBL" id="AP023189">
    <property type="protein sequence ID" value="BCG24929.1"/>
    <property type="molecule type" value="Genomic_DNA"/>
</dbReference>
<gene>
    <name evidence="3" type="ORF">TUM18999_31200</name>
    <name evidence="4" type="ORF">TUM20286_35820</name>
</gene>
<feature type="compositionally biased region" description="Basic and acidic residues" evidence="2">
    <location>
        <begin position="25"/>
        <end position="40"/>
    </location>
</feature>
<dbReference type="Proteomes" id="UP000509383">
    <property type="component" value="Chromosome"/>
</dbReference>
<protein>
    <submittedName>
        <fullName evidence="3">Uncharacterized protein</fullName>
    </submittedName>
</protein>
<evidence type="ECO:0000313" key="3">
    <source>
        <dbReference type="EMBL" id="BCG24929.1"/>
    </source>
</evidence>
<dbReference type="EMBL" id="BQKM01000008">
    <property type="protein sequence ID" value="GJN53830.1"/>
    <property type="molecule type" value="Genomic_DNA"/>
</dbReference>